<accession>A0A553NCB9</accession>
<dbReference type="Proteomes" id="UP000318571">
    <property type="component" value="Chromosome 10"/>
</dbReference>
<keyword evidence="3 5" id="KW-0472">Membrane</keyword>
<feature type="transmembrane region" description="Helical" evidence="5">
    <location>
        <begin position="208"/>
        <end position="232"/>
    </location>
</feature>
<feature type="transmembrane region" description="Helical" evidence="5">
    <location>
        <begin position="114"/>
        <end position="133"/>
    </location>
</feature>
<dbReference type="GO" id="GO:0022857">
    <property type="term" value="F:transmembrane transporter activity"/>
    <property type="evidence" value="ECO:0007669"/>
    <property type="project" value="InterPro"/>
</dbReference>
<organism evidence="6 7">
    <name type="scientific">Tigriopus californicus</name>
    <name type="common">Marine copepod</name>
    <dbReference type="NCBI Taxonomy" id="6832"/>
    <lineage>
        <taxon>Eukaryota</taxon>
        <taxon>Metazoa</taxon>
        <taxon>Ecdysozoa</taxon>
        <taxon>Arthropoda</taxon>
        <taxon>Crustacea</taxon>
        <taxon>Multicrustacea</taxon>
        <taxon>Hexanauplia</taxon>
        <taxon>Copepoda</taxon>
        <taxon>Harpacticoida</taxon>
        <taxon>Harpacticidae</taxon>
        <taxon>Tigriopus</taxon>
    </lineage>
</organism>
<proteinExistence type="predicted"/>
<feature type="transmembrane region" description="Helical" evidence="5">
    <location>
        <begin position="358"/>
        <end position="376"/>
    </location>
</feature>
<dbReference type="AlphaFoldDB" id="A0A553NCB9"/>
<evidence type="ECO:0000256" key="5">
    <source>
        <dbReference type="SAM" id="Phobius"/>
    </source>
</evidence>
<name>A0A553NCB9_TIGCA</name>
<feature type="transmembrane region" description="Helical" evidence="5">
    <location>
        <begin position="145"/>
        <end position="165"/>
    </location>
</feature>
<dbReference type="OMA" id="CCISASI"/>
<comment type="caution">
    <text evidence="6">The sequence shown here is derived from an EMBL/GenBank/DDBJ whole genome shotgun (WGS) entry which is preliminary data.</text>
</comment>
<evidence type="ECO:0000256" key="1">
    <source>
        <dbReference type="ARBA" id="ARBA00022692"/>
    </source>
</evidence>
<evidence type="ECO:0000256" key="3">
    <source>
        <dbReference type="ARBA" id="ARBA00023136"/>
    </source>
</evidence>
<keyword evidence="7" id="KW-1185">Reference proteome</keyword>
<feature type="transmembrane region" description="Helical" evidence="5">
    <location>
        <begin position="83"/>
        <end position="102"/>
    </location>
</feature>
<gene>
    <name evidence="6" type="ORF">TCAL_00469</name>
</gene>
<dbReference type="SUPFAM" id="SSF103473">
    <property type="entry name" value="MFS general substrate transporter"/>
    <property type="match status" value="1"/>
</dbReference>
<feature type="transmembrane region" description="Helical" evidence="5">
    <location>
        <begin position="382"/>
        <end position="406"/>
    </location>
</feature>
<evidence type="ECO:0000313" key="6">
    <source>
        <dbReference type="EMBL" id="TRY63094.1"/>
    </source>
</evidence>
<evidence type="ECO:0000256" key="4">
    <source>
        <dbReference type="SAM" id="MobiDB-lite"/>
    </source>
</evidence>
<dbReference type="Pfam" id="PF07690">
    <property type="entry name" value="MFS_1"/>
    <property type="match status" value="1"/>
</dbReference>
<keyword evidence="1 5" id="KW-0812">Transmembrane</keyword>
<feature type="transmembrane region" description="Helical" evidence="5">
    <location>
        <begin position="12"/>
        <end position="31"/>
    </location>
</feature>
<dbReference type="EMBL" id="VCGU01000458">
    <property type="protein sequence ID" value="TRY63094.1"/>
    <property type="molecule type" value="Genomic_DNA"/>
</dbReference>
<feature type="region of interest" description="Disordered" evidence="4">
    <location>
        <begin position="250"/>
        <end position="278"/>
    </location>
</feature>
<feature type="transmembrane region" description="Helical" evidence="5">
    <location>
        <begin position="448"/>
        <end position="470"/>
    </location>
</feature>
<feature type="transmembrane region" description="Helical" evidence="5">
    <location>
        <begin position="418"/>
        <end position="442"/>
    </location>
</feature>
<keyword evidence="2 5" id="KW-1133">Transmembrane helix</keyword>
<evidence type="ECO:0000256" key="2">
    <source>
        <dbReference type="ARBA" id="ARBA00022989"/>
    </source>
</evidence>
<dbReference type="Gene3D" id="1.20.1250.20">
    <property type="entry name" value="MFS general substrate transporter like domains"/>
    <property type="match status" value="1"/>
</dbReference>
<protein>
    <recommendedName>
        <fullName evidence="8">Major facilitator superfamily (MFS) profile domain-containing protein</fullName>
    </recommendedName>
</protein>
<evidence type="ECO:0000313" key="7">
    <source>
        <dbReference type="Proteomes" id="UP000318571"/>
    </source>
</evidence>
<dbReference type="PANTHER" id="PTHR23121">
    <property type="entry name" value="SODIUM-DEPENDENT GLUCOSE TRANSPORTER 1"/>
    <property type="match status" value="1"/>
</dbReference>
<dbReference type="PANTHER" id="PTHR23121:SF9">
    <property type="entry name" value="SODIUM-DEPENDENT GLUCOSE TRANSPORTER 1"/>
    <property type="match status" value="1"/>
</dbReference>
<evidence type="ECO:0008006" key="8">
    <source>
        <dbReference type="Google" id="ProtNLM"/>
    </source>
</evidence>
<reference evidence="6 7" key="1">
    <citation type="journal article" date="2018" name="Nat. Ecol. Evol.">
        <title>Genomic signatures of mitonuclear coevolution across populations of Tigriopus californicus.</title>
        <authorList>
            <person name="Barreto F.S."/>
            <person name="Watson E.T."/>
            <person name="Lima T.G."/>
            <person name="Willett C.S."/>
            <person name="Edmands S."/>
            <person name="Li W."/>
            <person name="Burton R.S."/>
        </authorList>
    </citation>
    <scope>NUCLEOTIDE SEQUENCE [LARGE SCALE GENOMIC DNA]</scope>
    <source>
        <strain evidence="6 7">San Diego</strain>
    </source>
</reference>
<dbReference type="InterPro" id="IPR036259">
    <property type="entry name" value="MFS_trans_sf"/>
</dbReference>
<feature type="transmembrane region" description="Helical" evidence="5">
    <location>
        <begin position="51"/>
        <end position="71"/>
    </location>
</feature>
<sequence>MGISREARWYALFLPSSWLSNVGHGLMVTVVGPTQPYLAKNVGVNIAVINLVWTFGFLGYIIGSLGTGFIFKRYLTNPKMKLAFLWITLSLNGVGMLILPFITNFGLLVTVRGLQYGLLGAYITADSSMLVYTMGPIKSRPFTNALHACVGIGFLAATFLVRPFLPSEASALKNKDQVCFGNGTNVEDPLLTVDLQDEDAYLWGIQKIAWPFIISGIWCCVFSLGYLILGFLPLTMPIYYQPTNKQIEKDGHGSEMEQFGDEEDSKPVGSKEIGPHHRSSQPRIRYWKQVLTLVFFYYAFSCGIERIYQPMAYTFGLCGPLKLAPRDAVITDSTYNGGFMTGRIVSVLLGGFVKPRNMIFASSGCCISASILLIAVGTSNKFGLYIGTAILGFFVSWQFGSCYSWISQKGDITGRISPIFFLGCGFGSSIFPPLSGFVFNSALGPMGILYLTLMATLCQFVIYATMWALSRAKPTQMVIK</sequence>
<dbReference type="InterPro" id="IPR011701">
    <property type="entry name" value="MFS"/>
</dbReference>